<dbReference type="eggNOG" id="COG4399">
    <property type="taxonomic scope" value="Bacteria"/>
</dbReference>
<feature type="transmembrane region" description="Helical" evidence="6">
    <location>
        <begin position="356"/>
        <end position="379"/>
    </location>
</feature>
<sequence>MIMEMTWLLSLVVVGAIIGGGTNVLAIRMLFRPYKPIQIASIRIPFTPGLIPKRREELADQLGRMVEEHLITPEGISRRIFHQSFLKLMEEKLKEAVLQFMRREESLAHWLNSHEDKIGSLSRIDVKVQEAMNGKIISLIDEYKGKKIKDILLEEWIIKLESQIPTFSSKLLNKAELYVQSPEGEEVVKQMLSRFFDSKGNVGSFFGKMLQRTSPTTLIIKELTKLLQDDKTKEVVSSWIRNEMKEQIDKTPEQLLGKMNVETNVLFFSERLMGEIPIIGEMHQPINQWSQRYENVILHTLLPKVVDITINVLQINLKSAVKRIGIRDIVTEQVNAFPLRRLETILLTIAKKELKMIAVLGAAIGAMIGLVQGVSLLFFL</sequence>
<name>E6TUF7_EVAC2</name>
<evidence type="ECO:0000256" key="1">
    <source>
        <dbReference type="ARBA" id="ARBA00004308"/>
    </source>
</evidence>
<evidence type="ECO:0000313" key="7">
    <source>
        <dbReference type="EMBL" id="ADU29713.1"/>
    </source>
</evidence>
<dbReference type="Pfam" id="PF04286">
    <property type="entry name" value="DUF445"/>
    <property type="match status" value="1"/>
</dbReference>
<gene>
    <name evidence="7" type="ordered locus">Bcell_1450</name>
</gene>
<dbReference type="PANTHER" id="PTHR35791:SF1">
    <property type="entry name" value="UPF0754 MEMBRANE PROTEIN YHEB"/>
    <property type="match status" value="1"/>
</dbReference>
<dbReference type="InterPro" id="IPR007383">
    <property type="entry name" value="DUF445"/>
</dbReference>
<evidence type="ECO:0000256" key="5">
    <source>
        <dbReference type="ARBA" id="ARBA00023136"/>
    </source>
</evidence>
<proteinExistence type="inferred from homology"/>
<dbReference type="GO" id="GO:0012505">
    <property type="term" value="C:endomembrane system"/>
    <property type="evidence" value="ECO:0007669"/>
    <property type="project" value="UniProtKB-SubCell"/>
</dbReference>
<evidence type="ECO:0000256" key="3">
    <source>
        <dbReference type="ARBA" id="ARBA00022692"/>
    </source>
</evidence>
<keyword evidence="4 6" id="KW-1133">Transmembrane helix</keyword>
<dbReference type="OrthoDB" id="9787430at2"/>
<keyword evidence="8" id="KW-1185">Reference proteome</keyword>
<accession>E6TUF7</accession>
<reference evidence="7" key="1">
    <citation type="submission" date="2010-12" db="EMBL/GenBank/DDBJ databases">
        <title>Complete sequence of Bacillus cellulosilyticus DSM 2522.</title>
        <authorList>
            <consortium name="US DOE Joint Genome Institute"/>
            <person name="Lucas S."/>
            <person name="Copeland A."/>
            <person name="Lapidus A."/>
            <person name="Cheng J.-F."/>
            <person name="Bruce D."/>
            <person name="Goodwin L."/>
            <person name="Pitluck S."/>
            <person name="Chertkov O."/>
            <person name="Detter J.C."/>
            <person name="Han C."/>
            <person name="Tapia R."/>
            <person name="Land M."/>
            <person name="Hauser L."/>
            <person name="Jeffries C."/>
            <person name="Kyrpides N."/>
            <person name="Ivanova N."/>
            <person name="Mikhailova N."/>
            <person name="Brumm P."/>
            <person name="Mead D."/>
            <person name="Woyke T."/>
        </authorList>
    </citation>
    <scope>NUCLEOTIDE SEQUENCE [LARGE SCALE GENOMIC DNA]</scope>
    <source>
        <strain evidence="7">DSM 2522</strain>
    </source>
</reference>
<keyword evidence="3 6" id="KW-0812">Transmembrane</keyword>
<evidence type="ECO:0008006" key="9">
    <source>
        <dbReference type="Google" id="ProtNLM"/>
    </source>
</evidence>
<evidence type="ECO:0000256" key="6">
    <source>
        <dbReference type="SAM" id="Phobius"/>
    </source>
</evidence>
<dbReference type="Proteomes" id="UP000001401">
    <property type="component" value="Chromosome"/>
</dbReference>
<dbReference type="STRING" id="649639.Bcell_1450"/>
<comment type="similarity">
    <text evidence="2">Belongs to the UPF0754 family.</text>
</comment>
<evidence type="ECO:0000256" key="2">
    <source>
        <dbReference type="ARBA" id="ARBA00008053"/>
    </source>
</evidence>
<dbReference type="KEGG" id="bco:Bcell_1450"/>
<dbReference type="EMBL" id="CP002394">
    <property type="protein sequence ID" value="ADU29713.1"/>
    <property type="molecule type" value="Genomic_DNA"/>
</dbReference>
<evidence type="ECO:0000256" key="4">
    <source>
        <dbReference type="ARBA" id="ARBA00022989"/>
    </source>
</evidence>
<organism evidence="7 8">
    <name type="scientific">Evansella cellulosilytica (strain ATCC 21833 / DSM 2522 / FERM P-1141 / JCM 9156 / N-4)</name>
    <name type="common">Bacillus cellulosilyticus</name>
    <dbReference type="NCBI Taxonomy" id="649639"/>
    <lineage>
        <taxon>Bacteria</taxon>
        <taxon>Bacillati</taxon>
        <taxon>Bacillota</taxon>
        <taxon>Bacilli</taxon>
        <taxon>Bacillales</taxon>
        <taxon>Bacillaceae</taxon>
        <taxon>Evansella</taxon>
    </lineage>
</organism>
<comment type="subcellular location">
    <subcellularLocation>
        <location evidence="1">Endomembrane system</location>
    </subcellularLocation>
</comment>
<evidence type="ECO:0000313" key="8">
    <source>
        <dbReference type="Proteomes" id="UP000001401"/>
    </source>
</evidence>
<dbReference type="AlphaFoldDB" id="E6TUF7"/>
<dbReference type="PANTHER" id="PTHR35791">
    <property type="entry name" value="UPF0754 MEMBRANE PROTEIN YHEB"/>
    <property type="match status" value="1"/>
</dbReference>
<keyword evidence="5 6" id="KW-0472">Membrane</keyword>
<protein>
    <recommendedName>
        <fullName evidence="9">DUF445 family protein</fullName>
    </recommendedName>
</protein>
<dbReference type="HOGENOM" id="CLU_042384_0_0_9"/>
<dbReference type="RefSeq" id="WP_013488050.1">
    <property type="nucleotide sequence ID" value="NC_014829.1"/>
</dbReference>